<sequence length="80" mass="9127">MANQNLPPAVINRLHRELREIFTNPDACIHVFPPNDDNLLVWKVAIFGPPDSVYQVFLFSCYLWNISVQDGTKSQVLCPV</sequence>
<organism evidence="2 3">
    <name type="scientific">Ditylenchus destructor</name>
    <dbReference type="NCBI Taxonomy" id="166010"/>
    <lineage>
        <taxon>Eukaryota</taxon>
        <taxon>Metazoa</taxon>
        <taxon>Ecdysozoa</taxon>
        <taxon>Nematoda</taxon>
        <taxon>Chromadorea</taxon>
        <taxon>Rhabditida</taxon>
        <taxon>Tylenchina</taxon>
        <taxon>Tylenchomorpha</taxon>
        <taxon>Sphaerularioidea</taxon>
        <taxon>Anguinidae</taxon>
        <taxon>Anguininae</taxon>
        <taxon>Ditylenchus</taxon>
    </lineage>
</organism>
<accession>A0AAD4NBY2</accession>
<gene>
    <name evidence="2" type="ORF">DdX_04438</name>
</gene>
<dbReference type="SUPFAM" id="SSF54495">
    <property type="entry name" value="UBC-like"/>
    <property type="match status" value="1"/>
</dbReference>
<protein>
    <submittedName>
        <fullName evidence="2">Ubiquitin-conjugating enzyme domain-containing protein</fullName>
    </submittedName>
</protein>
<comment type="caution">
    <text evidence="2">The sequence shown here is derived from an EMBL/GenBank/DDBJ whole genome shotgun (WGS) entry which is preliminary data.</text>
</comment>
<dbReference type="InterPro" id="IPR016135">
    <property type="entry name" value="UBQ-conjugating_enzyme/RWD"/>
</dbReference>
<evidence type="ECO:0000259" key="1">
    <source>
        <dbReference type="PROSITE" id="PS50127"/>
    </source>
</evidence>
<dbReference type="Proteomes" id="UP001201812">
    <property type="component" value="Unassembled WGS sequence"/>
</dbReference>
<evidence type="ECO:0000313" key="3">
    <source>
        <dbReference type="Proteomes" id="UP001201812"/>
    </source>
</evidence>
<dbReference type="EMBL" id="JAKKPZ010000004">
    <property type="protein sequence ID" value="KAI1722132.1"/>
    <property type="molecule type" value="Genomic_DNA"/>
</dbReference>
<dbReference type="InterPro" id="IPR000608">
    <property type="entry name" value="UBC"/>
</dbReference>
<keyword evidence="3" id="KW-1185">Reference proteome</keyword>
<proteinExistence type="predicted"/>
<dbReference type="Pfam" id="PF00179">
    <property type="entry name" value="UQ_con"/>
    <property type="match status" value="1"/>
</dbReference>
<dbReference type="PROSITE" id="PS50127">
    <property type="entry name" value="UBC_2"/>
    <property type="match status" value="1"/>
</dbReference>
<reference evidence="2" key="1">
    <citation type="submission" date="2022-01" db="EMBL/GenBank/DDBJ databases">
        <title>Genome Sequence Resource for Two Populations of Ditylenchus destructor, the Migratory Endoparasitic Phytonematode.</title>
        <authorList>
            <person name="Zhang H."/>
            <person name="Lin R."/>
            <person name="Xie B."/>
        </authorList>
    </citation>
    <scope>NUCLEOTIDE SEQUENCE</scope>
    <source>
        <strain evidence="2">BazhouSP</strain>
    </source>
</reference>
<dbReference type="AlphaFoldDB" id="A0AAD4NBY2"/>
<name>A0AAD4NBY2_9BILA</name>
<dbReference type="Gene3D" id="3.10.110.10">
    <property type="entry name" value="Ubiquitin Conjugating Enzyme"/>
    <property type="match status" value="1"/>
</dbReference>
<evidence type="ECO:0000313" key="2">
    <source>
        <dbReference type="EMBL" id="KAI1722132.1"/>
    </source>
</evidence>
<feature type="domain" description="UBC core" evidence="1">
    <location>
        <begin position="9"/>
        <end position="80"/>
    </location>
</feature>